<dbReference type="Proteomes" id="UP000198992">
    <property type="component" value="Unassembled WGS sequence"/>
</dbReference>
<name>A0A1H5DEH7_9BRAD</name>
<gene>
    <name evidence="2" type="ORF">SAMN05444164_5754</name>
</gene>
<accession>A0A1H5DEH7</accession>
<evidence type="ECO:0000313" key="2">
    <source>
        <dbReference type="EMBL" id="SED77295.1"/>
    </source>
</evidence>
<protein>
    <submittedName>
        <fullName evidence="2">Uncharacterized protein</fullName>
    </submittedName>
</protein>
<dbReference type="EMBL" id="FNTH01000001">
    <property type="protein sequence ID" value="SED77295.1"/>
    <property type="molecule type" value="Genomic_DNA"/>
</dbReference>
<feature type="compositionally biased region" description="Basic and acidic residues" evidence="1">
    <location>
        <begin position="70"/>
        <end position="80"/>
    </location>
</feature>
<dbReference type="RefSeq" id="WP_143046797.1">
    <property type="nucleotide sequence ID" value="NZ_FNTH01000001.1"/>
</dbReference>
<dbReference type="OrthoDB" id="8246041at2"/>
<reference evidence="2 3" key="1">
    <citation type="submission" date="2016-10" db="EMBL/GenBank/DDBJ databases">
        <authorList>
            <person name="de Groot N.N."/>
        </authorList>
    </citation>
    <scope>NUCLEOTIDE SEQUENCE [LARGE SCALE GENOMIC DNA]</scope>
    <source>
        <strain evidence="2 3">MT12</strain>
    </source>
</reference>
<evidence type="ECO:0000256" key="1">
    <source>
        <dbReference type="SAM" id="MobiDB-lite"/>
    </source>
</evidence>
<feature type="region of interest" description="Disordered" evidence="1">
    <location>
        <begin position="1"/>
        <end position="80"/>
    </location>
</feature>
<proteinExistence type="predicted"/>
<feature type="compositionally biased region" description="Low complexity" evidence="1">
    <location>
        <begin position="41"/>
        <end position="69"/>
    </location>
</feature>
<organism evidence="2 3">
    <name type="scientific">Bradyrhizobium erythrophlei</name>
    <dbReference type="NCBI Taxonomy" id="1437360"/>
    <lineage>
        <taxon>Bacteria</taxon>
        <taxon>Pseudomonadati</taxon>
        <taxon>Pseudomonadota</taxon>
        <taxon>Alphaproteobacteria</taxon>
        <taxon>Hyphomicrobiales</taxon>
        <taxon>Nitrobacteraceae</taxon>
        <taxon>Bradyrhizobium</taxon>
    </lineage>
</organism>
<dbReference type="AlphaFoldDB" id="A0A1H5DEH7"/>
<sequence>MAKPPRKSGSDSAASPPPAETPSAASSLADARRPLEAAVVARPKIATTPAPPTTSAYMAPPQGPGAPQQMRHDGSPRSEERLNTAMKILLDPTARALPSKVYSGQARNWTRRP</sequence>
<evidence type="ECO:0000313" key="3">
    <source>
        <dbReference type="Proteomes" id="UP000198992"/>
    </source>
</evidence>